<dbReference type="GO" id="GO:0012505">
    <property type="term" value="C:endomembrane system"/>
    <property type="evidence" value="ECO:0007669"/>
    <property type="project" value="UniProtKB-ARBA"/>
</dbReference>
<dbReference type="Proteomes" id="UP000838412">
    <property type="component" value="Chromosome 8"/>
</dbReference>
<accession>A0A8K0ABU4</accession>
<proteinExistence type="inferred from homology"/>
<dbReference type="FunFam" id="3.40.50.300:FF:002370">
    <property type="entry name" value="Torsin family 3, member A"/>
    <property type="match status" value="1"/>
</dbReference>
<evidence type="ECO:0000313" key="3">
    <source>
        <dbReference type="EMBL" id="CAH1271818.1"/>
    </source>
</evidence>
<keyword evidence="2" id="KW-1133">Transmembrane helix</keyword>
<sequence length="432" mass="48678">MATILLPGASLGPGKNFLPAIERARGQDEFPLPNPPAQFDAENPLSDMTISAIETNLRALCHNANPRLLLGLAGLNDQQPQSWIRLAHFLILRANELHQEPGRVRRLLEWPNTQARARPLVTLAVLVVVLAVLAVAFIPVPDDYCGGQYQPNMTRLDKTIQRKLHGQPLVHDIVVRYIKDHVNTASPERALVLSFHGPPGVGKNYVGVMVAESLFLDGLNSPCVRQYIATKHFPHHDPDSIKEYKDKLHRLIPEAVRSCPRTLFIFDETDKMPEGLIDTIKPYVDAGAPVDGQNFNKAMFLFLSNTAASTIIDKFIELRKGGTDRNDFRIKQFEKIVQQSAETADGTDKKTGMWHAALMKHVHVIPFLPLELKEVEKCIRDVMLDLRREADLTKEMWDKISDEISFMEKDGVKYSENGCRDVRSKTLLHLEK</sequence>
<dbReference type="PANTHER" id="PTHR10760:SF2">
    <property type="entry name" value="LD13476P-RELATED"/>
    <property type="match status" value="1"/>
</dbReference>
<evidence type="ECO:0000256" key="2">
    <source>
        <dbReference type="SAM" id="Phobius"/>
    </source>
</evidence>
<dbReference type="GO" id="GO:0005737">
    <property type="term" value="C:cytoplasm"/>
    <property type="evidence" value="ECO:0007669"/>
    <property type="project" value="UniProtKB-ARBA"/>
</dbReference>
<dbReference type="EMBL" id="OV696693">
    <property type="protein sequence ID" value="CAH1271818.1"/>
    <property type="molecule type" value="Genomic_DNA"/>
</dbReference>
<reference evidence="3" key="1">
    <citation type="submission" date="2022-01" db="EMBL/GenBank/DDBJ databases">
        <authorList>
            <person name="Braso-Vives M."/>
        </authorList>
    </citation>
    <scope>NUCLEOTIDE SEQUENCE</scope>
</reference>
<keyword evidence="2" id="KW-0472">Membrane</keyword>
<evidence type="ECO:0000313" key="4">
    <source>
        <dbReference type="Proteomes" id="UP000838412"/>
    </source>
</evidence>
<keyword evidence="4" id="KW-1185">Reference proteome</keyword>
<protein>
    <submittedName>
        <fullName evidence="3">TOR1A protein</fullName>
    </submittedName>
</protein>
<organism evidence="3 4">
    <name type="scientific">Branchiostoma lanceolatum</name>
    <name type="common">Common lancelet</name>
    <name type="synonym">Amphioxus lanceolatum</name>
    <dbReference type="NCBI Taxonomy" id="7740"/>
    <lineage>
        <taxon>Eukaryota</taxon>
        <taxon>Metazoa</taxon>
        <taxon>Chordata</taxon>
        <taxon>Cephalochordata</taxon>
        <taxon>Leptocardii</taxon>
        <taxon>Amphioxiformes</taxon>
        <taxon>Branchiostomatidae</taxon>
        <taxon>Branchiostoma</taxon>
    </lineage>
</organism>
<dbReference type="OrthoDB" id="8699127at2759"/>
<dbReference type="Gene3D" id="3.40.50.300">
    <property type="entry name" value="P-loop containing nucleotide triphosphate hydrolases"/>
    <property type="match status" value="1"/>
</dbReference>
<dbReference type="SUPFAM" id="SSF52540">
    <property type="entry name" value="P-loop containing nucleoside triphosphate hydrolases"/>
    <property type="match status" value="1"/>
</dbReference>
<evidence type="ECO:0000256" key="1">
    <source>
        <dbReference type="ARBA" id="ARBA00006235"/>
    </source>
</evidence>
<gene>
    <name evidence="3" type="primary">TOR1A</name>
    <name evidence="3" type="ORF">BLAG_LOCUS23674</name>
</gene>
<dbReference type="GO" id="GO:0016887">
    <property type="term" value="F:ATP hydrolysis activity"/>
    <property type="evidence" value="ECO:0007669"/>
    <property type="project" value="InterPro"/>
</dbReference>
<dbReference type="GO" id="GO:0005524">
    <property type="term" value="F:ATP binding"/>
    <property type="evidence" value="ECO:0007669"/>
    <property type="project" value="InterPro"/>
</dbReference>
<dbReference type="InterPro" id="IPR027417">
    <property type="entry name" value="P-loop_NTPase"/>
</dbReference>
<name>A0A8K0ABU4_BRALA</name>
<dbReference type="PANTHER" id="PTHR10760">
    <property type="entry name" value="TORSIN"/>
    <property type="match status" value="1"/>
</dbReference>
<comment type="similarity">
    <text evidence="1">Belongs to the ClpA/ClpB family. Torsin subfamily.</text>
</comment>
<keyword evidence="2" id="KW-0812">Transmembrane</keyword>
<dbReference type="AlphaFoldDB" id="A0A8K0ABU4"/>
<dbReference type="InterPro" id="IPR010448">
    <property type="entry name" value="Torsin"/>
</dbReference>
<feature type="transmembrane region" description="Helical" evidence="2">
    <location>
        <begin position="120"/>
        <end position="140"/>
    </location>
</feature>
<dbReference type="Pfam" id="PF06309">
    <property type="entry name" value="Torsin"/>
    <property type="match status" value="1"/>
</dbReference>